<sequence>MSEDHGVEIKQDALNVVDSWLGASSSNQEEEAVKQPVFERRAQRLGLGAKYVPHKKKTEPPSVLKKKLLREKRRKREQRLEEAGDSSNSDSKEEGLSKAKLVKSKLNHEFAKSVRPDSKKRKEK</sequence>
<dbReference type="AlphaFoldDB" id="D8M917"/>
<feature type="compositionally biased region" description="Basic and acidic residues" evidence="1">
    <location>
        <begin position="106"/>
        <end position="117"/>
    </location>
</feature>
<feature type="region of interest" description="Disordered" evidence="1">
    <location>
        <begin position="45"/>
        <end position="124"/>
    </location>
</feature>
<name>D8M917_BLAHO</name>
<evidence type="ECO:0000313" key="3">
    <source>
        <dbReference type="Proteomes" id="UP000008312"/>
    </source>
</evidence>
<proteinExistence type="predicted"/>
<evidence type="ECO:0000313" key="2">
    <source>
        <dbReference type="EMBL" id="CBK24556.2"/>
    </source>
</evidence>
<dbReference type="OrthoDB" id="203747at2759"/>
<dbReference type="RefSeq" id="XP_012898604.1">
    <property type="nucleotide sequence ID" value="XM_013043150.1"/>
</dbReference>
<feature type="compositionally biased region" description="Basic residues" evidence="1">
    <location>
        <begin position="64"/>
        <end position="77"/>
    </location>
</feature>
<dbReference type="InParanoid" id="D8M917"/>
<accession>D8M917</accession>
<protein>
    <submittedName>
        <fullName evidence="2">Uncharacterized protein</fullName>
    </submittedName>
</protein>
<dbReference type="Proteomes" id="UP000008312">
    <property type="component" value="Unassembled WGS sequence"/>
</dbReference>
<dbReference type="EMBL" id="FN668688">
    <property type="protein sequence ID" value="CBK24556.2"/>
    <property type="molecule type" value="Genomic_DNA"/>
</dbReference>
<keyword evidence="3" id="KW-1185">Reference proteome</keyword>
<reference evidence="2" key="1">
    <citation type="submission" date="2010-02" db="EMBL/GenBank/DDBJ databases">
        <title>Sequencing and annotation of the Blastocystis hominis genome.</title>
        <authorList>
            <person name="Wincker P."/>
        </authorList>
    </citation>
    <scope>NUCLEOTIDE SEQUENCE</scope>
    <source>
        <strain evidence="2">Singapore isolate B</strain>
    </source>
</reference>
<dbReference type="GeneID" id="24921310"/>
<organism evidence="2">
    <name type="scientific">Blastocystis hominis</name>
    <dbReference type="NCBI Taxonomy" id="12968"/>
    <lineage>
        <taxon>Eukaryota</taxon>
        <taxon>Sar</taxon>
        <taxon>Stramenopiles</taxon>
        <taxon>Bigyra</taxon>
        <taxon>Opalozoa</taxon>
        <taxon>Opalinata</taxon>
        <taxon>Blastocystidae</taxon>
        <taxon>Blastocystis</taxon>
    </lineage>
</organism>
<gene>
    <name evidence="2" type="ORF">GSBLH_T00004274001</name>
</gene>
<evidence type="ECO:0000256" key="1">
    <source>
        <dbReference type="SAM" id="MobiDB-lite"/>
    </source>
</evidence>